<sequence>MGNVKWSTRDEEKFLLNNVGGYEAAQAKPKPTSKLEKPPLAKFLDDFFLRWYLQFPDYSNGRNMTSKEANKKRIKQWFNNHTGARSKLKSKQQRVAKIHTSGKPPRDPFAHILLNGGAPRPKQKLQPKQAFAQMLEENGTPLKSDILGEWEVRTTAVPELKTMKGAYLSYYTRRIGELYEESTQEVKNQVQVFREEEHKKNKASSTPPPFLLAHEESLPDEEKTLLLQIRIAQRALENMQYACSAFASTINRLTNASVYINVVGPEPARGGALSVTSVSAGIRISDDKDFYQAYPELTQRVGVGDRA</sequence>
<accession>A0A0H2R4Z0</accession>
<protein>
    <submittedName>
        <fullName evidence="1">Uncharacterized protein</fullName>
    </submittedName>
</protein>
<name>A0A0H2R4Z0_9AGAM</name>
<evidence type="ECO:0000313" key="1">
    <source>
        <dbReference type="EMBL" id="KLO04518.1"/>
    </source>
</evidence>
<gene>
    <name evidence="1" type="ORF">SCHPADRAFT_947638</name>
</gene>
<dbReference type="AlphaFoldDB" id="A0A0H2R4Z0"/>
<proteinExistence type="predicted"/>
<dbReference type="InParanoid" id="A0A0H2R4Z0"/>
<dbReference type="OrthoDB" id="2629708at2759"/>
<evidence type="ECO:0000313" key="2">
    <source>
        <dbReference type="Proteomes" id="UP000053477"/>
    </source>
</evidence>
<dbReference type="Proteomes" id="UP000053477">
    <property type="component" value="Unassembled WGS sequence"/>
</dbReference>
<keyword evidence="2" id="KW-1185">Reference proteome</keyword>
<reference evidence="1 2" key="1">
    <citation type="submission" date="2015-04" db="EMBL/GenBank/DDBJ databases">
        <title>Complete genome sequence of Schizopora paradoxa KUC8140, a cosmopolitan wood degrader in East Asia.</title>
        <authorList>
            <consortium name="DOE Joint Genome Institute"/>
            <person name="Min B."/>
            <person name="Park H."/>
            <person name="Jang Y."/>
            <person name="Kim J.-J."/>
            <person name="Kim K.H."/>
            <person name="Pangilinan J."/>
            <person name="Lipzen A."/>
            <person name="Riley R."/>
            <person name="Grigoriev I.V."/>
            <person name="Spatafora J.W."/>
            <person name="Choi I.-G."/>
        </authorList>
    </citation>
    <scope>NUCLEOTIDE SEQUENCE [LARGE SCALE GENOMIC DNA]</scope>
    <source>
        <strain evidence="1 2">KUC8140</strain>
    </source>
</reference>
<dbReference type="EMBL" id="KQ086514">
    <property type="protein sequence ID" value="KLO04518.1"/>
    <property type="molecule type" value="Genomic_DNA"/>
</dbReference>
<organism evidence="1 2">
    <name type="scientific">Schizopora paradoxa</name>
    <dbReference type="NCBI Taxonomy" id="27342"/>
    <lineage>
        <taxon>Eukaryota</taxon>
        <taxon>Fungi</taxon>
        <taxon>Dikarya</taxon>
        <taxon>Basidiomycota</taxon>
        <taxon>Agaricomycotina</taxon>
        <taxon>Agaricomycetes</taxon>
        <taxon>Hymenochaetales</taxon>
        <taxon>Schizoporaceae</taxon>
        <taxon>Schizopora</taxon>
    </lineage>
</organism>